<evidence type="ECO:0000256" key="3">
    <source>
        <dbReference type="ARBA" id="ARBA00022737"/>
    </source>
</evidence>
<dbReference type="AlphaFoldDB" id="M7ZFL2"/>
<accession>M7ZFL2</accession>
<dbReference type="PANTHER" id="PTHR19338:SF40">
    <property type="entry name" value="OS06G0314450 PROTEIN"/>
    <property type="match status" value="1"/>
</dbReference>
<evidence type="ECO:0000256" key="2">
    <source>
        <dbReference type="ARBA" id="ARBA00022614"/>
    </source>
</evidence>
<gene>
    <name evidence="7" type="ORF">TRIUR3_09877</name>
</gene>
<keyword evidence="4" id="KW-0547">Nucleotide-binding</keyword>
<dbReference type="InterPro" id="IPR038005">
    <property type="entry name" value="RX-like_CC"/>
</dbReference>
<evidence type="ECO:0000256" key="5">
    <source>
        <dbReference type="ARBA" id="ARBA00022821"/>
    </source>
</evidence>
<evidence type="ECO:0000313" key="7">
    <source>
        <dbReference type="EMBL" id="EMS46884.1"/>
    </source>
</evidence>
<dbReference type="STRING" id="4572.M7ZFL2"/>
<evidence type="ECO:0000256" key="4">
    <source>
        <dbReference type="ARBA" id="ARBA00022741"/>
    </source>
</evidence>
<keyword evidence="2" id="KW-0433">Leucine-rich repeat</keyword>
<dbReference type="EMBL" id="KD268776">
    <property type="protein sequence ID" value="EMS46884.1"/>
    <property type="molecule type" value="Genomic_DNA"/>
</dbReference>
<dbReference type="Gene3D" id="1.20.5.4130">
    <property type="match status" value="1"/>
</dbReference>
<comment type="similarity">
    <text evidence="1">Belongs to the disease resistance NB-LRR family.</text>
</comment>
<proteinExistence type="inferred from homology"/>
<dbReference type="PANTHER" id="PTHR19338">
    <property type="entry name" value="TRANSLOCASE OF INNER MITOCHONDRIAL MEMBRANE 13 HOMOLOG"/>
    <property type="match status" value="1"/>
</dbReference>
<protein>
    <recommendedName>
        <fullName evidence="6">Disease resistance N-terminal domain-containing protein</fullName>
    </recommendedName>
</protein>
<feature type="domain" description="Disease resistance N-terminal" evidence="6">
    <location>
        <begin position="8"/>
        <end position="86"/>
    </location>
</feature>
<evidence type="ECO:0000256" key="1">
    <source>
        <dbReference type="ARBA" id="ARBA00008894"/>
    </source>
</evidence>
<dbReference type="GO" id="GO:0000166">
    <property type="term" value="F:nucleotide binding"/>
    <property type="evidence" value="ECO:0007669"/>
    <property type="project" value="UniProtKB-KW"/>
</dbReference>
<dbReference type="eggNOG" id="KOG4658">
    <property type="taxonomic scope" value="Eukaryota"/>
</dbReference>
<keyword evidence="3" id="KW-0677">Repeat</keyword>
<name>M7ZFL2_TRIUA</name>
<dbReference type="GO" id="GO:0006952">
    <property type="term" value="P:defense response"/>
    <property type="evidence" value="ECO:0007669"/>
    <property type="project" value="UniProtKB-KW"/>
</dbReference>
<evidence type="ECO:0000259" key="6">
    <source>
        <dbReference type="Pfam" id="PF18052"/>
    </source>
</evidence>
<dbReference type="Pfam" id="PF18052">
    <property type="entry name" value="Rx_N"/>
    <property type="match status" value="1"/>
</dbReference>
<keyword evidence="5" id="KW-0611">Plant defense</keyword>
<sequence length="218" mass="24629">MAELASGAVSSLLGVIRNEALLLGRVRHDVQFIQEEMESMQSFLTHLSKKAPAGGEHDEQIRTWMNQVRLLAQDSNNCIDLYLYRGNPEIHLARGGLRRYIAWLPWFVHKMVAQHRAAIQLRALRERARDIELKRAVQVDVVGDHGEDVNMREDATREIPSMMKPGLLVNIWMGVVDGGEDGLPEPTHNLRGSFHSYHSQQSRNARANLSVSSTPRPP</sequence>
<dbReference type="CDD" id="cd14798">
    <property type="entry name" value="RX-CC_like"/>
    <property type="match status" value="1"/>
</dbReference>
<reference evidence="7" key="1">
    <citation type="journal article" date="2013" name="Nature">
        <title>Draft genome of the wheat A-genome progenitor Triticum urartu.</title>
        <authorList>
            <person name="Ling H.Q."/>
            <person name="Zhao S."/>
            <person name="Liu D."/>
            <person name="Wang J."/>
            <person name="Sun H."/>
            <person name="Zhang C."/>
            <person name="Fan H."/>
            <person name="Li D."/>
            <person name="Dong L."/>
            <person name="Tao Y."/>
            <person name="Gao C."/>
            <person name="Wu H."/>
            <person name="Li Y."/>
            <person name="Cui Y."/>
            <person name="Guo X."/>
            <person name="Zheng S."/>
            <person name="Wang B."/>
            <person name="Yu K."/>
            <person name="Liang Q."/>
            <person name="Yang W."/>
            <person name="Lou X."/>
            <person name="Chen J."/>
            <person name="Feng M."/>
            <person name="Jian J."/>
            <person name="Zhang X."/>
            <person name="Luo G."/>
            <person name="Jiang Y."/>
            <person name="Liu J."/>
            <person name="Wang Z."/>
            <person name="Sha Y."/>
            <person name="Zhang B."/>
            <person name="Wu H."/>
            <person name="Tang D."/>
            <person name="Shen Q."/>
            <person name="Xue P."/>
            <person name="Zou S."/>
            <person name="Wang X."/>
            <person name="Liu X."/>
            <person name="Wang F."/>
            <person name="Yang Y."/>
            <person name="An X."/>
            <person name="Dong Z."/>
            <person name="Zhang K."/>
            <person name="Zhang X."/>
            <person name="Luo M.C."/>
            <person name="Dvorak J."/>
            <person name="Tong Y."/>
            <person name="Wang J."/>
            <person name="Yang H."/>
            <person name="Li Z."/>
            <person name="Wang D."/>
            <person name="Zhang A."/>
            <person name="Wang J."/>
        </authorList>
    </citation>
    <scope>NUCLEOTIDE SEQUENCE</scope>
</reference>
<organism evidence="7">
    <name type="scientific">Triticum urartu</name>
    <name type="common">Red wild einkorn</name>
    <name type="synonym">Crithodium urartu</name>
    <dbReference type="NCBI Taxonomy" id="4572"/>
    <lineage>
        <taxon>Eukaryota</taxon>
        <taxon>Viridiplantae</taxon>
        <taxon>Streptophyta</taxon>
        <taxon>Embryophyta</taxon>
        <taxon>Tracheophyta</taxon>
        <taxon>Spermatophyta</taxon>
        <taxon>Magnoliopsida</taxon>
        <taxon>Liliopsida</taxon>
        <taxon>Poales</taxon>
        <taxon>Poaceae</taxon>
        <taxon>BOP clade</taxon>
        <taxon>Pooideae</taxon>
        <taxon>Triticodae</taxon>
        <taxon>Triticeae</taxon>
        <taxon>Triticinae</taxon>
        <taxon>Triticum</taxon>
    </lineage>
</organism>
<dbReference type="InterPro" id="IPR041118">
    <property type="entry name" value="Rx_N"/>
</dbReference>